<dbReference type="InterPro" id="IPR017523">
    <property type="entry name" value="Rv3268"/>
</dbReference>
<dbReference type="Gene3D" id="3.40.50.12780">
    <property type="entry name" value="N-terminal domain of ligase-like"/>
    <property type="match status" value="1"/>
</dbReference>
<reference evidence="2" key="1">
    <citation type="journal article" date="2019" name="Int. J. Syst. Evol. Microbiol.">
        <title>The Global Catalogue of Microorganisms (GCM) 10K type strain sequencing project: providing services to taxonomists for standard genome sequencing and annotation.</title>
        <authorList>
            <consortium name="The Broad Institute Genomics Platform"/>
            <consortium name="The Broad Institute Genome Sequencing Center for Infectious Disease"/>
            <person name="Wu L."/>
            <person name="Ma J."/>
        </authorList>
    </citation>
    <scope>NUCLEOTIDE SEQUENCE [LARGE SCALE GENOMIC DNA]</scope>
    <source>
        <strain evidence="2">JCM 18126</strain>
    </source>
</reference>
<keyword evidence="2" id="KW-1185">Reference proteome</keyword>
<dbReference type="NCBIfam" id="TIGR03089">
    <property type="entry name" value="TIGR03089 family protein"/>
    <property type="match status" value="1"/>
</dbReference>
<evidence type="ECO:0000313" key="1">
    <source>
        <dbReference type="EMBL" id="GAA4667170.1"/>
    </source>
</evidence>
<gene>
    <name evidence="1" type="ORF">GCM10023225_36180</name>
</gene>
<dbReference type="Proteomes" id="UP001501195">
    <property type="component" value="Unassembled WGS sequence"/>
</dbReference>
<dbReference type="InterPro" id="IPR042099">
    <property type="entry name" value="ANL_N_sf"/>
</dbReference>
<dbReference type="SUPFAM" id="SSF56801">
    <property type="entry name" value="Acetyl-CoA synthetase-like"/>
    <property type="match status" value="1"/>
</dbReference>
<name>A0ABP8VLS5_9ACTN</name>
<comment type="caution">
    <text evidence="1">The sequence shown here is derived from an EMBL/GenBank/DDBJ whole genome shotgun (WGS) entry which is preliminary data.</text>
</comment>
<sequence length="261" mass="25853">MASPSSAPAVPPSLPPSVAELLRRLVAADPTRPRLTFYGPRHADDGERVELSARVLDTWVSKTANLLVEEFDAGPGSTVALDLPAHWRALVWQLAAWSVGAGVVVGDGAGGGVAAGADVLVTADAATAAAAAGDGVVVALAPLAAAYPAGAPAGVLDYARVITGYGDVFRPHAAPEPAAAARTARSATTSFGDLLPAALAAGAAWPVGVRLLTDASPAAVVGSVLAAYVRGGSVVLAPALDALPAAVREQELVTAVLATQG</sequence>
<protein>
    <recommendedName>
        <fullName evidence="3">TIGR03089 family protein</fullName>
    </recommendedName>
</protein>
<dbReference type="EMBL" id="BAABIL010000914">
    <property type="protein sequence ID" value="GAA4667170.1"/>
    <property type="molecule type" value="Genomic_DNA"/>
</dbReference>
<dbReference type="RefSeq" id="WP_345714377.1">
    <property type="nucleotide sequence ID" value="NZ_BAABIL010000914.1"/>
</dbReference>
<evidence type="ECO:0000313" key="2">
    <source>
        <dbReference type="Proteomes" id="UP001501195"/>
    </source>
</evidence>
<organism evidence="1 2">
    <name type="scientific">Kineococcus glutinatus</name>
    <dbReference type="NCBI Taxonomy" id="1070872"/>
    <lineage>
        <taxon>Bacteria</taxon>
        <taxon>Bacillati</taxon>
        <taxon>Actinomycetota</taxon>
        <taxon>Actinomycetes</taxon>
        <taxon>Kineosporiales</taxon>
        <taxon>Kineosporiaceae</taxon>
        <taxon>Kineococcus</taxon>
    </lineage>
</organism>
<accession>A0ABP8VLS5</accession>
<evidence type="ECO:0008006" key="3">
    <source>
        <dbReference type="Google" id="ProtNLM"/>
    </source>
</evidence>
<proteinExistence type="predicted"/>